<dbReference type="Pfam" id="PF24570">
    <property type="entry name" value="BACK_BPM_SPOP"/>
    <property type="match status" value="1"/>
</dbReference>
<reference evidence="4" key="2">
    <citation type="submission" date="2017-06" db="EMBL/GenBank/DDBJ databases">
        <title>WGS assembly of Brachypodium distachyon.</title>
        <authorList>
            <consortium name="The International Brachypodium Initiative"/>
            <person name="Lucas S."/>
            <person name="Harmon-Smith M."/>
            <person name="Lail K."/>
            <person name="Tice H."/>
            <person name="Grimwood J."/>
            <person name="Bruce D."/>
            <person name="Barry K."/>
            <person name="Shu S."/>
            <person name="Lindquist E."/>
            <person name="Wang M."/>
            <person name="Pitluck S."/>
            <person name="Vogel J.P."/>
            <person name="Garvin D.F."/>
            <person name="Mockler T.C."/>
            <person name="Schmutz J."/>
            <person name="Rokhsar D."/>
            <person name="Bevan M.W."/>
        </authorList>
    </citation>
    <scope>NUCLEOTIDE SEQUENCE</scope>
    <source>
        <strain evidence="4">Bd21</strain>
    </source>
</reference>
<feature type="domain" description="BTB" evidence="3">
    <location>
        <begin position="167"/>
        <end position="234"/>
    </location>
</feature>
<dbReference type="InParanoid" id="A0A0Q3NHX2"/>
<evidence type="ECO:0000256" key="2">
    <source>
        <dbReference type="ARBA" id="ARBA00010846"/>
    </source>
</evidence>
<sequence length="338" mass="36666">MANACAKLTGVASSVRQLRIDGFSLASSTMESQEYIKSRCDVDGYEWEIRCYPATSSFGKWVELNLVLLSEALAPSSIVRASLACRLLHPVPQGRNRPMHSSSRVSLVDRSYLPVPASRADDYLAVQCTITVLKELPDDAATASSVPVPASDMHRHFGEPLRTVTGAHVTFLVSGESFMAHKNILAARSPVFMAEFFGNMKEACLRRVEIEDMEAAAFRAMLHFIYTDSVPELDQELGAVATMAQHLLAAADRYGLDRLKLICEGKLAGGIAVDTAATTLALAEQHNCLHLKAKCVEFIVSTPAILDGVLATDGYKHLEASCPSVLTGLLKSVRGRKN</sequence>
<dbReference type="OrthoDB" id="10249567at2759"/>
<evidence type="ECO:0000256" key="1">
    <source>
        <dbReference type="ARBA" id="ARBA00004906"/>
    </source>
</evidence>
<dbReference type="EnsemblPlants" id="KQK17054">
    <property type="protein sequence ID" value="KQK17054"/>
    <property type="gene ID" value="BRADI_1g32230v3"/>
</dbReference>
<dbReference type="Gene3D" id="2.60.210.10">
    <property type="entry name" value="Apoptosis, Tumor Necrosis Factor Receptor Associated Protein 2, Chain A"/>
    <property type="match status" value="1"/>
</dbReference>
<dbReference type="InterPro" id="IPR011333">
    <property type="entry name" value="SKP1/BTB/POZ_sf"/>
</dbReference>
<dbReference type="EMBL" id="CM000880">
    <property type="protein sequence ID" value="KQK17054.1"/>
    <property type="molecule type" value="Genomic_DNA"/>
</dbReference>
<dbReference type="GO" id="GO:0016567">
    <property type="term" value="P:protein ubiquitination"/>
    <property type="evidence" value="ECO:0007669"/>
    <property type="project" value="InterPro"/>
</dbReference>
<gene>
    <name evidence="4" type="ORF">BRADI_1g32230v3</name>
</gene>
<reference evidence="4 5" key="1">
    <citation type="journal article" date="2010" name="Nature">
        <title>Genome sequencing and analysis of the model grass Brachypodium distachyon.</title>
        <authorList>
            <consortium name="International Brachypodium Initiative"/>
        </authorList>
    </citation>
    <scope>NUCLEOTIDE SEQUENCE [LARGE SCALE GENOMIC DNA]</scope>
    <source>
        <strain evidence="4 5">Bd21</strain>
    </source>
</reference>
<dbReference type="Gramene" id="KQK17054">
    <property type="protein sequence ID" value="KQK17054"/>
    <property type="gene ID" value="BRADI_1g32230v3"/>
</dbReference>
<protein>
    <recommendedName>
        <fullName evidence="3">BTB domain-containing protein</fullName>
    </recommendedName>
</protein>
<dbReference type="CDD" id="cd18280">
    <property type="entry name" value="BTB_POZ_BPM_plant"/>
    <property type="match status" value="1"/>
</dbReference>
<dbReference type="Gene3D" id="1.25.40.420">
    <property type="match status" value="1"/>
</dbReference>
<dbReference type="SUPFAM" id="SSF54695">
    <property type="entry name" value="POZ domain"/>
    <property type="match status" value="1"/>
</dbReference>
<evidence type="ECO:0000313" key="5">
    <source>
        <dbReference type="EnsemblPlants" id="KQK17054"/>
    </source>
</evidence>
<name>A0A0Q3NHX2_BRADI</name>
<evidence type="ECO:0000259" key="3">
    <source>
        <dbReference type="PROSITE" id="PS50097"/>
    </source>
</evidence>
<dbReference type="InterPro" id="IPR000210">
    <property type="entry name" value="BTB/POZ_dom"/>
</dbReference>
<dbReference type="AlphaFoldDB" id="A0A0Q3NHX2"/>
<dbReference type="InterPro" id="IPR045005">
    <property type="entry name" value="BPM1-6"/>
</dbReference>
<dbReference type="FunCoup" id="A0A0Q3NHX2">
    <property type="interactions" value="494"/>
</dbReference>
<dbReference type="Proteomes" id="UP000008810">
    <property type="component" value="Chromosome 1"/>
</dbReference>
<proteinExistence type="inferred from homology"/>
<comment type="pathway">
    <text evidence="1">Protein modification; protein ubiquitination.</text>
</comment>
<dbReference type="SUPFAM" id="SSF49599">
    <property type="entry name" value="TRAF domain-like"/>
    <property type="match status" value="1"/>
</dbReference>
<dbReference type="InterPro" id="IPR008974">
    <property type="entry name" value="TRAF-like"/>
</dbReference>
<dbReference type="Pfam" id="PF00651">
    <property type="entry name" value="BTB"/>
    <property type="match status" value="1"/>
</dbReference>
<dbReference type="Gene3D" id="3.30.710.10">
    <property type="entry name" value="Potassium Channel Kv1.1, Chain A"/>
    <property type="match status" value="1"/>
</dbReference>
<dbReference type="PROSITE" id="PS50097">
    <property type="entry name" value="BTB"/>
    <property type="match status" value="1"/>
</dbReference>
<accession>A0A0Q3NHX2</accession>
<dbReference type="CDD" id="cd00121">
    <property type="entry name" value="MATH"/>
    <property type="match status" value="1"/>
</dbReference>
<reference evidence="5" key="3">
    <citation type="submission" date="2018-08" db="UniProtKB">
        <authorList>
            <consortium name="EnsemblPlants"/>
        </authorList>
    </citation>
    <scope>IDENTIFICATION</scope>
    <source>
        <strain evidence="5">cv. Bd21</strain>
    </source>
</reference>
<organism evidence="4">
    <name type="scientific">Brachypodium distachyon</name>
    <name type="common">Purple false brome</name>
    <name type="synonym">Trachynia distachya</name>
    <dbReference type="NCBI Taxonomy" id="15368"/>
    <lineage>
        <taxon>Eukaryota</taxon>
        <taxon>Viridiplantae</taxon>
        <taxon>Streptophyta</taxon>
        <taxon>Embryophyta</taxon>
        <taxon>Tracheophyta</taxon>
        <taxon>Spermatophyta</taxon>
        <taxon>Magnoliopsida</taxon>
        <taxon>Liliopsida</taxon>
        <taxon>Poales</taxon>
        <taxon>Poaceae</taxon>
        <taxon>BOP clade</taxon>
        <taxon>Pooideae</taxon>
        <taxon>Stipodae</taxon>
        <taxon>Brachypodieae</taxon>
        <taxon>Brachypodium</taxon>
    </lineage>
</organism>
<comment type="similarity">
    <text evidence="2">Belongs to the Tdpoz family.</text>
</comment>
<dbReference type="PANTHER" id="PTHR26379">
    <property type="entry name" value="BTB/POZ AND MATH DOMAIN-CONTAINING PROTEIN 1"/>
    <property type="match status" value="1"/>
</dbReference>
<dbReference type="PANTHER" id="PTHR26379:SF517">
    <property type="entry name" value="BTB DOMAIN-CONTAINING PROTEIN"/>
    <property type="match status" value="1"/>
</dbReference>
<keyword evidence="6" id="KW-1185">Reference proteome</keyword>
<dbReference type="SMART" id="SM00225">
    <property type="entry name" value="BTB"/>
    <property type="match status" value="1"/>
</dbReference>
<evidence type="ECO:0000313" key="4">
    <source>
        <dbReference type="EMBL" id="KQK17054.1"/>
    </source>
</evidence>
<dbReference type="InterPro" id="IPR056423">
    <property type="entry name" value="BACK_BPM_SPOP"/>
</dbReference>
<dbReference type="InterPro" id="IPR002083">
    <property type="entry name" value="MATH/TRAF_dom"/>
</dbReference>
<evidence type="ECO:0000313" key="6">
    <source>
        <dbReference type="Proteomes" id="UP000008810"/>
    </source>
</evidence>